<dbReference type="AlphaFoldDB" id="A0A4Z0LXL0"/>
<dbReference type="InterPro" id="IPR007867">
    <property type="entry name" value="GMC_OxRtase_C"/>
</dbReference>
<dbReference type="EMBL" id="SRLE01000012">
    <property type="protein sequence ID" value="TGD71815.1"/>
    <property type="molecule type" value="Genomic_DNA"/>
</dbReference>
<dbReference type="PROSITE" id="PS00624">
    <property type="entry name" value="GMC_OXRED_2"/>
    <property type="match status" value="1"/>
</dbReference>
<dbReference type="SUPFAM" id="SSF54373">
    <property type="entry name" value="FAD-linked reductases, C-terminal domain"/>
    <property type="match status" value="1"/>
</dbReference>
<reference evidence="7 8" key="1">
    <citation type="submission" date="2019-04" db="EMBL/GenBank/DDBJ databases">
        <title>Taxonomy of novel Haliea sp. from mangrove soil of West Coast of India.</title>
        <authorList>
            <person name="Verma A."/>
            <person name="Kumar P."/>
            <person name="Krishnamurthi S."/>
        </authorList>
    </citation>
    <scope>NUCLEOTIDE SEQUENCE [LARGE SCALE GENOMIC DNA]</scope>
    <source>
        <strain evidence="7 8">SAOS-164</strain>
    </source>
</reference>
<dbReference type="Pfam" id="PF05199">
    <property type="entry name" value="GMC_oxred_C"/>
    <property type="match status" value="1"/>
</dbReference>
<dbReference type="Gene3D" id="3.30.410.40">
    <property type="match status" value="1"/>
</dbReference>
<evidence type="ECO:0000256" key="2">
    <source>
        <dbReference type="ARBA" id="ARBA00010790"/>
    </source>
</evidence>
<gene>
    <name evidence="7" type="ORF">E4634_17010</name>
</gene>
<feature type="domain" description="Glucose-methanol-choline oxidoreductase N-terminal" evidence="6">
    <location>
        <begin position="242"/>
        <end position="256"/>
    </location>
</feature>
<evidence type="ECO:0000256" key="4">
    <source>
        <dbReference type="ARBA" id="ARBA00022827"/>
    </source>
</evidence>
<dbReference type="InterPro" id="IPR036188">
    <property type="entry name" value="FAD/NAD-bd_sf"/>
</dbReference>
<dbReference type="Gene3D" id="3.50.50.60">
    <property type="entry name" value="FAD/NAD(P)-binding domain"/>
    <property type="match status" value="1"/>
</dbReference>
<comment type="similarity">
    <text evidence="2">Belongs to the GMC oxidoreductase family.</text>
</comment>
<evidence type="ECO:0000256" key="5">
    <source>
        <dbReference type="PIRSR" id="PIRSR000137-2"/>
    </source>
</evidence>
<dbReference type="PIRSF" id="PIRSF000137">
    <property type="entry name" value="Alcohol_oxidase"/>
    <property type="match status" value="1"/>
</dbReference>
<feature type="binding site" evidence="5">
    <location>
        <begin position="95"/>
        <end position="98"/>
    </location>
    <ligand>
        <name>FAD</name>
        <dbReference type="ChEBI" id="CHEBI:57692"/>
    </ligand>
</feature>
<keyword evidence="4 5" id="KW-0274">FAD</keyword>
<dbReference type="SUPFAM" id="SSF51905">
    <property type="entry name" value="FAD/NAD(P)-binding domain"/>
    <property type="match status" value="1"/>
</dbReference>
<dbReference type="Pfam" id="PF00732">
    <property type="entry name" value="GMC_oxred_N"/>
    <property type="match status" value="1"/>
</dbReference>
<dbReference type="Proteomes" id="UP000298050">
    <property type="component" value="Unassembled WGS sequence"/>
</dbReference>
<dbReference type="PANTHER" id="PTHR11552">
    <property type="entry name" value="GLUCOSE-METHANOL-CHOLINE GMC OXIDOREDUCTASE"/>
    <property type="match status" value="1"/>
</dbReference>
<evidence type="ECO:0000256" key="1">
    <source>
        <dbReference type="ARBA" id="ARBA00001974"/>
    </source>
</evidence>
<dbReference type="GO" id="GO:0016614">
    <property type="term" value="F:oxidoreductase activity, acting on CH-OH group of donors"/>
    <property type="evidence" value="ECO:0007669"/>
    <property type="project" value="InterPro"/>
</dbReference>
<accession>A0A4Z0LXL0</accession>
<evidence type="ECO:0000259" key="6">
    <source>
        <dbReference type="PROSITE" id="PS00624"/>
    </source>
</evidence>
<name>A0A4Z0LXL0_9GAMM</name>
<dbReference type="InterPro" id="IPR012132">
    <property type="entry name" value="GMC_OxRdtase"/>
</dbReference>
<keyword evidence="8" id="KW-1185">Reference proteome</keyword>
<dbReference type="OrthoDB" id="9785276at2"/>
<comment type="cofactor">
    <cofactor evidence="1 5">
        <name>FAD</name>
        <dbReference type="ChEBI" id="CHEBI:57692"/>
    </cofactor>
</comment>
<sequence length="533" mass="58541">MTGSEHYDYVVIGGGSAGCVVAGRLTEEGTGSVLLLECGESGHEHPEVLSADGFKLAFANDATMWDRLSETQPHAGKRKIYAGTGTGLGGSGSVNGMVYTRGDRRDFAQWPAGWHWDDVAPSFDALEQRLEVSHRGPTDFTSAALAAAEKVGFARKDGLNDGDLCGFMGYNDMNFRGEQRRSSYTAYLFGREAKLERLTIRTNARAQRILFDNERRAIAVEYERDGELHTAGIGREVILCAGALETPKLLMLSGVGPREELARFDIPTVLEAPAVGANLQDHPSVCVFYRGNKPVDFHYPQVYGFDRMNPQLDLPEGQADTCFVLMSLGSVVKYTLRRMVPVMALPGGLYRSRFLRGALRALVELAFKLPYLTRFTQQVYGLVVILGKPVSRGRVRLRSRDVRDTAAIDLAYYADPTDMETLVAGVRHAARMAEQESLRDWGNQLLSKAVASDDRETLEKWVRAATITVFHFSGTCSTGETDDAPVDTRLRLRGVPNLRIADASVMPVVPVSALNAPSMMIGYRAAQFILDGE</sequence>
<comment type="caution">
    <text evidence="7">The sequence shown here is derived from an EMBL/GenBank/DDBJ whole genome shotgun (WGS) entry which is preliminary data.</text>
</comment>
<dbReference type="InterPro" id="IPR000172">
    <property type="entry name" value="GMC_OxRdtase_N"/>
</dbReference>
<proteinExistence type="inferred from homology"/>
<evidence type="ECO:0000256" key="3">
    <source>
        <dbReference type="ARBA" id="ARBA00022630"/>
    </source>
</evidence>
<evidence type="ECO:0000313" key="8">
    <source>
        <dbReference type="Proteomes" id="UP000298050"/>
    </source>
</evidence>
<organism evidence="7 8">
    <name type="scientific">Mangrovimicrobium sediminis</name>
    <dbReference type="NCBI Taxonomy" id="2562682"/>
    <lineage>
        <taxon>Bacteria</taxon>
        <taxon>Pseudomonadati</taxon>
        <taxon>Pseudomonadota</taxon>
        <taxon>Gammaproteobacteria</taxon>
        <taxon>Cellvibrionales</taxon>
        <taxon>Halieaceae</taxon>
        <taxon>Mangrovimicrobium</taxon>
    </lineage>
</organism>
<dbReference type="GO" id="GO:0050660">
    <property type="term" value="F:flavin adenine dinucleotide binding"/>
    <property type="evidence" value="ECO:0007669"/>
    <property type="project" value="InterPro"/>
</dbReference>
<keyword evidence="3" id="KW-0285">Flavoprotein</keyword>
<protein>
    <recommendedName>
        <fullName evidence="6">Glucose-methanol-choline oxidoreductase N-terminal domain-containing protein</fullName>
    </recommendedName>
</protein>
<evidence type="ECO:0000313" key="7">
    <source>
        <dbReference type="EMBL" id="TGD71815.1"/>
    </source>
</evidence>
<dbReference type="PANTHER" id="PTHR11552:SF147">
    <property type="entry name" value="CHOLINE DEHYDROGENASE, MITOCHONDRIAL"/>
    <property type="match status" value="1"/>
</dbReference>
<dbReference type="RefSeq" id="WP_135445859.1">
    <property type="nucleotide sequence ID" value="NZ_SRLE01000012.1"/>
</dbReference>